<name>A0A365TK97_9GAMM</name>
<feature type="transmembrane region" description="Helical" evidence="1">
    <location>
        <begin position="140"/>
        <end position="158"/>
    </location>
</feature>
<dbReference type="EMBL" id="QNTU01000011">
    <property type="protein sequence ID" value="RBI66182.1"/>
    <property type="molecule type" value="Genomic_DNA"/>
</dbReference>
<sequence length="159" mass="16540">MTQVFGGSLTGNAHRLFGLALGASAGAIMTPFYGGMSALAVAAMALPGSTAPDWLEIRIGPATLIPHRTVTHWLLPWLGLAVASAVWLPDAPLLAALLLGFSVGGLSHVIGDAGTPLGVPVWHPAKRHSLKLWDGGTSEFWPVLLAWAIAAILIRSLVL</sequence>
<protein>
    <submittedName>
        <fullName evidence="2">Metal-dependent hydrolase</fullName>
    </submittedName>
</protein>
<dbReference type="Pfam" id="PF04307">
    <property type="entry name" value="YdjM"/>
    <property type="match status" value="1"/>
</dbReference>
<dbReference type="AlphaFoldDB" id="A0A365TK97"/>
<dbReference type="InterPro" id="IPR007404">
    <property type="entry name" value="YdjM-like"/>
</dbReference>
<evidence type="ECO:0000313" key="3">
    <source>
        <dbReference type="Proteomes" id="UP000252204"/>
    </source>
</evidence>
<dbReference type="Proteomes" id="UP000252204">
    <property type="component" value="Unassembled WGS sequence"/>
</dbReference>
<accession>A0A365TK97</accession>
<proteinExistence type="predicted"/>
<keyword evidence="2" id="KW-0378">Hydrolase</keyword>
<feature type="transmembrane region" description="Helical" evidence="1">
    <location>
        <begin position="69"/>
        <end position="88"/>
    </location>
</feature>
<keyword evidence="1" id="KW-0812">Transmembrane</keyword>
<evidence type="ECO:0000256" key="1">
    <source>
        <dbReference type="SAM" id="Phobius"/>
    </source>
</evidence>
<dbReference type="GO" id="GO:0016787">
    <property type="term" value="F:hydrolase activity"/>
    <property type="evidence" value="ECO:0007669"/>
    <property type="project" value="UniProtKB-KW"/>
</dbReference>
<comment type="caution">
    <text evidence="2">The sequence shown here is derived from an EMBL/GenBank/DDBJ whole genome shotgun (WGS) entry which is preliminary data.</text>
</comment>
<reference evidence="3" key="1">
    <citation type="submission" date="2018-06" db="EMBL/GenBank/DDBJ databases">
        <title>Whole genome sequencing of four bacterial strains from South Shetland trench revealing bio-synthetic gene clusters.</title>
        <authorList>
            <person name="Abdel-Mageed W.M."/>
            <person name="Lehri B."/>
            <person name="Jarmusch S."/>
            <person name="Miranda K."/>
            <person name="Goodfellow M."/>
            <person name="Jaspars M."/>
            <person name="Karlyshev A.V."/>
        </authorList>
    </citation>
    <scope>NUCLEOTIDE SEQUENCE [LARGE SCALE GENOMIC DNA]</scope>
    <source>
        <strain evidence="3">SST4</strain>
    </source>
</reference>
<feature type="transmembrane region" description="Helical" evidence="1">
    <location>
        <begin position="93"/>
        <end position="111"/>
    </location>
</feature>
<keyword evidence="1" id="KW-0472">Membrane</keyword>
<gene>
    <name evidence="2" type="ORF">DQ400_15700</name>
</gene>
<organism evidence="2 3">
    <name type="scientific">Vreelandella sulfidaeris</name>
    <dbReference type="NCBI Taxonomy" id="115553"/>
    <lineage>
        <taxon>Bacteria</taxon>
        <taxon>Pseudomonadati</taxon>
        <taxon>Pseudomonadota</taxon>
        <taxon>Gammaproteobacteria</taxon>
        <taxon>Oceanospirillales</taxon>
        <taxon>Halomonadaceae</taxon>
        <taxon>Vreelandella</taxon>
    </lineage>
</organism>
<evidence type="ECO:0000313" key="2">
    <source>
        <dbReference type="EMBL" id="RBI66182.1"/>
    </source>
</evidence>
<keyword evidence="3" id="KW-1185">Reference proteome</keyword>
<keyword evidence="1" id="KW-1133">Transmembrane helix</keyword>